<accession>A0A0V0H5X6</accession>
<dbReference type="PANTHER" id="PTHR33384">
    <property type="entry name" value="EXPRESSED PROTEIN"/>
    <property type="match status" value="1"/>
</dbReference>
<dbReference type="AlphaFoldDB" id="A0A0V0H5X6"/>
<evidence type="ECO:0000313" key="2">
    <source>
        <dbReference type="EMBL" id="JAP14907.1"/>
    </source>
</evidence>
<sequence length="120" mass="13277">MYHSSVKSIFVEEQNDVPPICPKPRKLGSTTTLPEFLKSLNCNDNSQLKNFDGRSGILNIVAEKTRDGRNSPSCYSGSPPGRTSNPLVQDVQFIQQMEHFSPLTRTNLSDKFGFTSVSPA</sequence>
<reference evidence="2" key="1">
    <citation type="submission" date="2015-12" db="EMBL/GenBank/DDBJ databases">
        <title>Gene expression during late stages of embryo sac development: a critical building block for successful pollen-pistil interactions.</title>
        <authorList>
            <person name="Liu Y."/>
            <person name="Joly V."/>
            <person name="Sabar M."/>
            <person name="Matton D.P."/>
        </authorList>
    </citation>
    <scope>NUCLEOTIDE SEQUENCE</scope>
</reference>
<feature type="compositionally biased region" description="Polar residues" evidence="1">
    <location>
        <begin position="70"/>
        <end position="87"/>
    </location>
</feature>
<protein>
    <submittedName>
        <fullName evidence="2">Putative ovule protein</fullName>
    </submittedName>
</protein>
<evidence type="ECO:0000256" key="1">
    <source>
        <dbReference type="SAM" id="MobiDB-lite"/>
    </source>
</evidence>
<dbReference type="PANTHER" id="PTHR33384:SF17">
    <property type="entry name" value="VQ DOMAIN-CONTAINING PROTEIN"/>
    <property type="match status" value="1"/>
</dbReference>
<name>A0A0V0H5X6_SOLCH</name>
<organism evidence="2">
    <name type="scientific">Solanum chacoense</name>
    <name type="common">Chaco potato</name>
    <dbReference type="NCBI Taxonomy" id="4108"/>
    <lineage>
        <taxon>Eukaryota</taxon>
        <taxon>Viridiplantae</taxon>
        <taxon>Streptophyta</taxon>
        <taxon>Embryophyta</taxon>
        <taxon>Tracheophyta</taxon>
        <taxon>Spermatophyta</taxon>
        <taxon>Magnoliopsida</taxon>
        <taxon>eudicotyledons</taxon>
        <taxon>Gunneridae</taxon>
        <taxon>Pentapetalae</taxon>
        <taxon>asterids</taxon>
        <taxon>lamiids</taxon>
        <taxon>Solanales</taxon>
        <taxon>Solanaceae</taxon>
        <taxon>Solanoideae</taxon>
        <taxon>Solaneae</taxon>
        <taxon>Solanum</taxon>
    </lineage>
</organism>
<dbReference type="EMBL" id="GEDG01025916">
    <property type="protein sequence ID" value="JAP14907.1"/>
    <property type="molecule type" value="Transcribed_RNA"/>
</dbReference>
<proteinExistence type="predicted"/>
<feature type="region of interest" description="Disordered" evidence="1">
    <location>
        <begin position="65"/>
        <end position="87"/>
    </location>
</feature>